<evidence type="ECO:0000256" key="19">
    <source>
        <dbReference type="SAM" id="MobiDB-lite"/>
    </source>
</evidence>
<proteinExistence type="inferred from homology"/>
<evidence type="ECO:0000256" key="14">
    <source>
        <dbReference type="ARBA" id="ARBA00023212"/>
    </source>
</evidence>
<keyword evidence="14" id="KW-0206">Cytoskeleton</keyword>
<feature type="compositionally biased region" description="Low complexity" evidence="19">
    <location>
        <begin position="584"/>
        <end position="595"/>
    </location>
</feature>
<feature type="region of interest" description="Disordered" evidence="19">
    <location>
        <begin position="234"/>
        <end position="291"/>
    </location>
</feature>
<feature type="region of interest" description="Disordered" evidence="19">
    <location>
        <begin position="827"/>
        <end position="852"/>
    </location>
</feature>
<feature type="compositionally biased region" description="Low complexity" evidence="19">
    <location>
        <begin position="666"/>
        <end position="680"/>
    </location>
</feature>
<keyword evidence="11" id="KW-0498">Mitosis</keyword>
<feature type="repeat" description="HEAT" evidence="17">
    <location>
        <begin position="168"/>
        <end position="206"/>
    </location>
</feature>
<feature type="compositionally biased region" description="Low complexity" evidence="19">
    <location>
        <begin position="1149"/>
        <end position="1158"/>
    </location>
</feature>
<dbReference type="InterPro" id="IPR057546">
    <property type="entry name" value="HEAT_GCN1"/>
</dbReference>
<comment type="similarity">
    <text evidence="5">Belongs to the CLASP family.</text>
</comment>
<dbReference type="Proteomes" id="UP001558613">
    <property type="component" value="Unassembled WGS sequence"/>
</dbReference>
<dbReference type="Pfam" id="PF23271">
    <property type="entry name" value="HEAT_GCN1"/>
    <property type="match status" value="1"/>
</dbReference>
<evidence type="ECO:0000256" key="15">
    <source>
        <dbReference type="ARBA" id="ARBA00023306"/>
    </source>
</evidence>
<dbReference type="SMART" id="SM01349">
    <property type="entry name" value="TOG"/>
    <property type="match status" value="4"/>
</dbReference>
<organism evidence="21 22">
    <name type="scientific">Cirrhinus molitorella</name>
    <name type="common">mud carp</name>
    <dbReference type="NCBI Taxonomy" id="172907"/>
    <lineage>
        <taxon>Eukaryota</taxon>
        <taxon>Metazoa</taxon>
        <taxon>Chordata</taxon>
        <taxon>Craniata</taxon>
        <taxon>Vertebrata</taxon>
        <taxon>Euteleostomi</taxon>
        <taxon>Actinopterygii</taxon>
        <taxon>Neopterygii</taxon>
        <taxon>Teleostei</taxon>
        <taxon>Ostariophysi</taxon>
        <taxon>Cypriniformes</taxon>
        <taxon>Cyprinidae</taxon>
        <taxon>Labeoninae</taxon>
        <taxon>Labeonini</taxon>
        <taxon>Cirrhinus</taxon>
    </lineage>
</organism>
<evidence type="ECO:0000259" key="20">
    <source>
        <dbReference type="SMART" id="SM01349"/>
    </source>
</evidence>
<evidence type="ECO:0000256" key="4">
    <source>
        <dbReference type="ARBA" id="ARBA00004629"/>
    </source>
</evidence>
<feature type="compositionally biased region" description="Low complexity" evidence="19">
    <location>
        <begin position="613"/>
        <end position="631"/>
    </location>
</feature>
<feature type="compositionally biased region" description="Polar residues" evidence="19">
    <location>
        <begin position="710"/>
        <end position="719"/>
    </location>
</feature>
<evidence type="ECO:0000256" key="10">
    <source>
        <dbReference type="ARBA" id="ARBA00022737"/>
    </source>
</evidence>
<dbReference type="Gene3D" id="1.25.10.10">
    <property type="entry name" value="Leucine-rich Repeat Variant"/>
    <property type="match status" value="4"/>
</dbReference>
<protein>
    <recommendedName>
        <fullName evidence="20">TOG domain-containing protein</fullName>
    </recommendedName>
</protein>
<feature type="compositionally biased region" description="Low complexity" evidence="19">
    <location>
        <begin position="839"/>
        <end position="852"/>
    </location>
</feature>
<feature type="domain" description="TOG" evidence="20">
    <location>
        <begin position="859"/>
        <end position="1090"/>
    </location>
</feature>
<dbReference type="EMBL" id="JAYMGO010000009">
    <property type="protein sequence ID" value="KAL1267589.1"/>
    <property type="molecule type" value="Genomic_DNA"/>
</dbReference>
<keyword evidence="13" id="KW-0333">Golgi apparatus</keyword>
<keyword evidence="8" id="KW-0132">Cell division</keyword>
<dbReference type="PROSITE" id="PS50077">
    <property type="entry name" value="HEAT_REPEAT"/>
    <property type="match status" value="1"/>
</dbReference>
<feature type="compositionally biased region" description="Low complexity" evidence="19">
    <location>
        <begin position="547"/>
        <end position="567"/>
    </location>
</feature>
<feature type="region of interest" description="Disordered" evidence="19">
    <location>
        <begin position="1200"/>
        <end position="1232"/>
    </location>
</feature>
<feature type="compositionally biased region" description="Low complexity" evidence="19">
    <location>
        <begin position="1125"/>
        <end position="1137"/>
    </location>
</feature>
<evidence type="ECO:0000256" key="8">
    <source>
        <dbReference type="ARBA" id="ARBA00022618"/>
    </source>
</evidence>
<evidence type="ECO:0000256" key="6">
    <source>
        <dbReference type="ARBA" id="ARBA00022454"/>
    </source>
</evidence>
<reference evidence="21 22" key="1">
    <citation type="submission" date="2023-09" db="EMBL/GenBank/DDBJ databases">
        <authorList>
            <person name="Wang M."/>
        </authorList>
    </citation>
    <scope>NUCLEOTIDE SEQUENCE [LARGE SCALE GENOMIC DNA]</scope>
    <source>
        <strain evidence="21">GT-2023</strain>
        <tissue evidence="21">Liver</tissue>
    </source>
</reference>
<keyword evidence="6" id="KW-0158">Chromosome</keyword>
<gene>
    <name evidence="21" type="ORF">QQF64_032952</name>
</gene>
<evidence type="ECO:0000256" key="9">
    <source>
        <dbReference type="ARBA" id="ARBA00022701"/>
    </source>
</evidence>
<comment type="subcellular location">
    <subcellularLocation>
        <location evidence="4">Chromosome</location>
        <location evidence="4">Centromere</location>
        <location evidence="4">Kinetochore</location>
    </subcellularLocation>
    <subcellularLocation>
        <location evidence="2">Cytoplasm</location>
        <location evidence="2">Cytoskeleton</location>
        <location evidence="2">Microtubule organizing center</location>
        <location evidence="2">Centrosome</location>
    </subcellularLocation>
    <subcellularLocation>
        <location evidence="1">Cytoplasm</location>
        <location evidence="1">Cytoskeleton</location>
        <location evidence="1">Spindle</location>
    </subcellularLocation>
    <subcellularLocation>
        <location evidence="3">Golgi apparatus</location>
        <location evidence="3">trans-Golgi network</location>
    </subcellularLocation>
</comment>
<keyword evidence="12" id="KW-0995">Kinetochore</keyword>
<keyword evidence="16" id="KW-0137">Centromere</keyword>
<feature type="domain" description="TOG" evidence="20">
    <location>
        <begin position="315"/>
        <end position="550"/>
    </location>
</feature>
<dbReference type="InterPro" id="IPR024395">
    <property type="entry name" value="CLASP_N_dom"/>
</dbReference>
<evidence type="ECO:0000313" key="21">
    <source>
        <dbReference type="EMBL" id="KAL1267589.1"/>
    </source>
</evidence>
<feature type="region of interest" description="Disordered" evidence="19">
    <location>
        <begin position="1122"/>
        <end position="1169"/>
    </location>
</feature>
<keyword evidence="22" id="KW-1185">Reference proteome</keyword>
<evidence type="ECO:0000313" key="22">
    <source>
        <dbReference type="Proteomes" id="UP001558613"/>
    </source>
</evidence>
<evidence type="ECO:0000256" key="18">
    <source>
        <dbReference type="SAM" id="Coils"/>
    </source>
</evidence>
<dbReference type="InterPro" id="IPR011989">
    <property type="entry name" value="ARM-like"/>
</dbReference>
<evidence type="ECO:0000256" key="13">
    <source>
        <dbReference type="ARBA" id="ARBA00023034"/>
    </source>
</evidence>
<feature type="compositionally biased region" description="Basic and acidic residues" evidence="19">
    <location>
        <begin position="1200"/>
        <end position="1219"/>
    </location>
</feature>
<evidence type="ECO:0000256" key="7">
    <source>
        <dbReference type="ARBA" id="ARBA00022490"/>
    </source>
</evidence>
<feature type="domain" description="TOG" evidence="20">
    <location>
        <begin position="1"/>
        <end position="232"/>
    </location>
</feature>
<keyword evidence="10" id="KW-0677">Repeat</keyword>
<evidence type="ECO:0000256" key="1">
    <source>
        <dbReference type="ARBA" id="ARBA00004186"/>
    </source>
</evidence>
<keyword evidence="7" id="KW-0963">Cytoplasm</keyword>
<dbReference type="InterPro" id="IPR016024">
    <property type="entry name" value="ARM-type_fold"/>
</dbReference>
<feature type="compositionally biased region" description="Low complexity" evidence="19">
    <location>
        <begin position="250"/>
        <end position="285"/>
    </location>
</feature>
<evidence type="ECO:0000256" key="16">
    <source>
        <dbReference type="ARBA" id="ARBA00023328"/>
    </source>
</evidence>
<evidence type="ECO:0000256" key="3">
    <source>
        <dbReference type="ARBA" id="ARBA00004601"/>
    </source>
</evidence>
<feature type="non-terminal residue" evidence="21">
    <location>
        <position position="1525"/>
    </location>
</feature>
<dbReference type="InterPro" id="IPR021133">
    <property type="entry name" value="HEAT_type_2"/>
</dbReference>
<keyword evidence="15" id="KW-0131">Cell cycle</keyword>
<keyword evidence="18" id="KW-0175">Coiled coil</keyword>
<dbReference type="PANTHER" id="PTHR21567:SF28">
    <property type="entry name" value="CLIP-ASSOCIATING PROTEIN 1"/>
    <property type="match status" value="1"/>
</dbReference>
<dbReference type="SUPFAM" id="SSF48371">
    <property type="entry name" value="ARM repeat"/>
    <property type="match status" value="2"/>
</dbReference>
<feature type="domain" description="TOG" evidence="20">
    <location>
        <begin position="1302"/>
        <end position="1525"/>
    </location>
</feature>
<evidence type="ECO:0000256" key="12">
    <source>
        <dbReference type="ARBA" id="ARBA00022838"/>
    </source>
</evidence>
<evidence type="ECO:0000256" key="11">
    <source>
        <dbReference type="ARBA" id="ARBA00022776"/>
    </source>
</evidence>
<comment type="caution">
    <text evidence="21">The sequence shown here is derived from an EMBL/GenBank/DDBJ whole genome shotgun (WGS) entry which is preliminary data.</text>
</comment>
<evidence type="ECO:0000256" key="5">
    <source>
        <dbReference type="ARBA" id="ARBA00009549"/>
    </source>
</evidence>
<dbReference type="InterPro" id="IPR034085">
    <property type="entry name" value="TOG"/>
</dbReference>
<feature type="compositionally biased region" description="Polar residues" evidence="19">
    <location>
        <begin position="643"/>
        <end position="657"/>
    </location>
</feature>
<feature type="coiled-coil region" evidence="18">
    <location>
        <begin position="1323"/>
        <end position="1350"/>
    </location>
</feature>
<name>A0ABR3MSI0_9TELE</name>
<evidence type="ECO:0000256" key="17">
    <source>
        <dbReference type="PROSITE-ProRule" id="PRU00103"/>
    </source>
</evidence>
<feature type="region of interest" description="Disordered" evidence="19">
    <location>
        <begin position="545"/>
        <end position="776"/>
    </location>
</feature>
<dbReference type="Pfam" id="PF12348">
    <property type="entry name" value="CLASP_N"/>
    <property type="match status" value="2"/>
</dbReference>
<sequence>MEPNMEYCLTQVLQKDVARRLQMGPELIDYITDADKCQDLESDQTALDKMVDGIATSWVNSSNFKLALLGMDLLSALVTRLQDRFRPQVGTVLPSLIDRLGDAKDQVRDQDQTLLLKIMEQSATPQYIWDRMLGGFKHKNNRTREGVCLCLISTLNTYGAQGLTLSKIVPHICNLLGDPTSQVRDAAMNCLVEIYRHVGEKVRIDLSKKGLPQSRLNVIFSRFDEVQRSGNMILSSGSDKNFDDEDSVDGGRSSSSSSSKGFSNSRRGGSMGSMRRPSSASGSRAPGKDGVSVGAVDEEDFIKAFEDVPAVQIYSSKELEDSLNKIREVLSDDKQDWEHRVTALKKVRSLLLAGATEHESFLQQLRLLEGAFKLSAKDLRSQVVREACITLGHLSSLLGNKFDHGAESIMPTLLNLVPNSAKIMATSGVAAIRLILRHTHFPRLIPIITSNCTSKSVAVRRRCYEFLDLLLQEWQTHTLERHVAVLTETIKKGIHDADSEARSVARKCYWGFHGHYSREAEHLFQALESTYQKALQSHLKSSDSIVSLPQSDRSSSSSQESLNRPLSVKSVIGGPVTRSKVIGSRVSSSPGSLQRSRSDIDVNAASSAKSRMSTATSPSPFSSAAALPPGSYASLGRVRTRRQSSGSTVSANSTVTDSRGRSRAKVVSQSQPGSRSSSPGKLLGHAYGRIPRATAPTTPSDKYSRIPRSQGCSRETSPSRLGIARSSRIPRPSMSQGCSRDTSRESSRDTSPARGFTPLASRRHSRSTSALSTAEPVGQTDRFGLIHQARISASVNAMRVLNTGTEVEAAVADALLLGDSRNKRKPLRRRYESDDDANSDASSACSERSYSSRNGGIPHYLRQTEDVAEVLNHCASSNWSERKEGLLGLQNLLKSQRILSRVELKRLCEIFTRMFADPHSKRVFSMFLETLVDFITVHREDLQDWLFVLLTQLLKKMGADLLGSVQAKVQKALDITRESFPFDQQFNILMRFIVDQTQTPNLKVKVAILKYIESLARQMDPADFVNSSETRLAVSRIITWTTEPKSSDVRKTLHNWACEELSVRPSTTALLPGEGHLEERCKQAAQVVLISLFELNTPEFTMLLGALPKTFQDGATKLLHNHLKNSSNTSSVSSPSNTMGRTPPRHPTSRTSPLTSPTNCSHGGLSPSMLEYDTENMNSDEIFSSLRGVTEAIQSFSYRSQEDLNEPIRRDGKKDDVAGKEGASPGSDARLGLDVMEGGRTALDNKTSLLNTPSPRSFAVPRTREFAPYGYGDTITAYDKSALKEAVFDDDVEQFRDCRRQDCGENKMVLPKGFTPDLVADLLKELSNHNERVEERKGALIELLKIAREDSLAVWDEHFKTILLLLLETLGDKDHTIRALALRVLKEILRNQPARFKNYAELTIMKTLEAHKDSHKEVVRAAEEAASTLASSIHPEQCIKVLCPIVQTADYPINLAAIKMQTKVVERIARESLHQLLPDIIPGLLQGYDNTESSVRKASVFCLVAIYSVIGEELKPHLAQLTGSK</sequence>
<evidence type="ECO:0000256" key="2">
    <source>
        <dbReference type="ARBA" id="ARBA00004300"/>
    </source>
</evidence>
<keyword evidence="9" id="KW-0493">Microtubule</keyword>
<accession>A0ABR3MSI0</accession>
<dbReference type="PANTHER" id="PTHR21567">
    <property type="entry name" value="CLASP"/>
    <property type="match status" value="1"/>
</dbReference>